<dbReference type="Proteomes" id="UP001332243">
    <property type="component" value="Unassembled WGS sequence"/>
</dbReference>
<dbReference type="EMBL" id="JAZGQK010000011">
    <property type="protein sequence ID" value="MEE6259477.1"/>
    <property type="molecule type" value="Genomic_DNA"/>
</dbReference>
<dbReference type="RefSeq" id="WP_331214600.1">
    <property type="nucleotide sequence ID" value="NZ_JAZGQK010000011.1"/>
</dbReference>
<organism evidence="2 3">
    <name type="scientific">Plantactinospora sonchi</name>
    <dbReference type="NCBI Taxonomy" id="1544735"/>
    <lineage>
        <taxon>Bacteria</taxon>
        <taxon>Bacillati</taxon>
        <taxon>Actinomycetota</taxon>
        <taxon>Actinomycetes</taxon>
        <taxon>Micromonosporales</taxon>
        <taxon>Micromonosporaceae</taxon>
        <taxon>Plantactinospora</taxon>
    </lineage>
</organism>
<evidence type="ECO:0000313" key="2">
    <source>
        <dbReference type="EMBL" id="MEE6259477.1"/>
    </source>
</evidence>
<name>A0ABU7RSM6_9ACTN</name>
<keyword evidence="1" id="KW-0472">Membrane</keyword>
<protein>
    <submittedName>
        <fullName evidence="2">Uncharacterized protein</fullName>
    </submittedName>
</protein>
<comment type="caution">
    <text evidence="2">The sequence shown here is derived from an EMBL/GenBank/DDBJ whole genome shotgun (WGS) entry which is preliminary data.</text>
</comment>
<sequence length="398" mass="40856">MTIMLEDSLRQMLTARVETPPVADDVASRVIRHGRVARRRRAAASLIAVSAALVLVVGGVMSLGGGWLTGDRGATSVAGFNADGIEPDLSAPVETTTAPGVDTGIGLDIRSGDQLWTTDGRRLPLSGVGEVTRVYRVPAGWVYAGVDKVRFLRTDGSSLSLSGEHGRWVLSADGERFAFQLGATLYLAKLTSNGMAVLGDVPVPAGSWPVALTGDRAVISEGGRGYAVVDLAEPVPPAPNAEVTAIYGVRGNDLLGLVAGKDNSTHCLARLTATAGRLAPSGGGACEFGPAGSPSGAGLEVSGDGMAPDGAWLAARRGTEVSVIDVGKALDGRTVAVDCPGDALVDPVWADSRTVVTGNDQSVVRCATDGTEQTMPLPEGVNESWQLVPRLMAGPTGQ</sequence>
<gene>
    <name evidence="2" type="ORF">V1633_13380</name>
</gene>
<feature type="transmembrane region" description="Helical" evidence="1">
    <location>
        <begin position="42"/>
        <end position="68"/>
    </location>
</feature>
<reference evidence="2 3" key="1">
    <citation type="submission" date="2024-01" db="EMBL/GenBank/DDBJ databases">
        <title>Genome insights into Plantactinospora sonchi sp. nov.</title>
        <authorList>
            <person name="Wang L."/>
        </authorList>
    </citation>
    <scope>NUCLEOTIDE SEQUENCE [LARGE SCALE GENOMIC DNA]</scope>
    <source>
        <strain evidence="2 3">NEAU-QY2</strain>
    </source>
</reference>
<evidence type="ECO:0000256" key="1">
    <source>
        <dbReference type="SAM" id="Phobius"/>
    </source>
</evidence>
<keyword evidence="1" id="KW-0812">Transmembrane</keyword>
<keyword evidence="3" id="KW-1185">Reference proteome</keyword>
<keyword evidence="1" id="KW-1133">Transmembrane helix</keyword>
<proteinExistence type="predicted"/>
<accession>A0ABU7RSM6</accession>
<evidence type="ECO:0000313" key="3">
    <source>
        <dbReference type="Proteomes" id="UP001332243"/>
    </source>
</evidence>